<evidence type="ECO:0000313" key="2">
    <source>
        <dbReference type="Proteomes" id="UP000265520"/>
    </source>
</evidence>
<accession>A0A392W614</accession>
<dbReference type="EMBL" id="LXQA011377163">
    <property type="protein sequence ID" value="MCI95142.1"/>
    <property type="molecule type" value="Genomic_DNA"/>
</dbReference>
<proteinExistence type="predicted"/>
<name>A0A392W614_9FABA</name>
<reference evidence="1 2" key="1">
    <citation type="journal article" date="2018" name="Front. Plant Sci.">
        <title>Red Clover (Trifolium pratense) and Zigzag Clover (T. medium) - A Picture of Genomic Similarities and Differences.</title>
        <authorList>
            <person name="Dluhosova J."/>
            <person name="Istvanek J."/>
            <person name="Nedelnik J."/>
            <person name="Repkova J."/>
        </authorList>
    </citation>
    <scope>NUCLEOTIDE SEQUENCE [LARGE SCALE GENOMIC DNA]</scope>
    <source>
        <strain evidence="2">cv. 10/8</strain>
        <tissue evidence="1">Leaf</tissue>
    </source>
</reference>
<dbReference type="AlphaFoldDB" id="A0A392W614"/>
<dbReference type="Proteomes" id="UP000265520">
    <property type="component" value="Unassembled WGS sequence"/>
</dbReference>
<evidence type="ECO:0000313" key="1">
    <source>
        <dbReference type="EMBL" id="MCI95142.1"/>
    </source>
</evidence>
<organism evidence="1 2">
    <name type="scientific">Trifolium medium</name>
    <dbReference type="NCBI Taxonomy" id="97028"/>
    <lineage>
        <taxon>Eukaryota</taxon>
        <taxon>Viridiplantae</taxon>
        <taxon>Streptophyta</taxon>
        <taxon>Embryophyta</taxon>
        <taxon>Tracheophyta</taxon>
        <taxon>Spermatophyta</taxon>
        <taxon>Magnoliopsida</taxon>
        <taxon>eudicotyledons</taxon>
        <taxon>Gunneridae</taxon>
        <taxon>Pentapetalae</taxon>
        <taxon>rosids</taxon>
        <taxon>fabids</taxon>
        <taxon>Fabales</taxon>
        <taxon>Fabaceae</taxon>
        <taxon>Papilionoideae</taxon>
        <taxon>50 kb inversion clade</taxon>
        <taxon>NPAAA clade</taxon>
        <taxon>Hologalegina</taxon>
        <taxon>IRL clade</taxon>
        <taxon>Trifolieae</taxon>
        <taxon>Trifolium</taxon>
    </lineage>
</organism>
<comment type="caution">
    <text evidence="1">The sequence shown here is derived from an EMBL/GenBank/DDBJ whole genome shotgun (WGS) entry which is preliminary data.</text>
</comment>
<feature type="non-terminal residue" evidence="1">
    <location>
        <position position="41"/>
    </location>
</feature>
<sequence length="41" mass="4694">MHNLQPDDRGEDANVLGDNFWDKFLDAEIIDPILMKLIALP</sequence>
<keyword evidence="2" id="KW-1185">Reference proteome</keyword>
<protein>
    <submittedName>
        <fullName evidence="1">Uncharacterized protein</fullName>
    </submittedName>
</protein>